<evidence type="ECO:0000259" key="6">
    <source>
        <dbReference type="PROSITE" id="PS50977"/>
    </source>
</evidence>
<dbReference type="GO" id="GO:0000976">
    <property type="term" value="F:transcription cis-regulatory region binding"/>
    <property type="evidence" value="ECO:0007669"/>
    <property type="project" value="TreeGrafter"/>
</dbReference>
<comment type="caution">
    <text evidence="7">The sequence shown here is derived from an EMBL/GenBank/DDBJ whole genome shotgun (WGS) entry which is preliminary data.</text>
</comment>
<keyword evidence="2 4" id="KW-0238">DNA-binding</keyword>
<evidence type="ECO:0000313" key="8">
    <source>
        <dbReference type="Proteomes" id="UP000295136"/>
    </source>
</evidence>
<sequence>MASQRGGTANLGGRPPLSDEARRQQGLKISRAAVRLFREQGVAGTSGAQIAKAAGVSERTLWRLFRTKESCVQPLLTKSLDAFCEVLRTWPAGRDLPDHLRANYTFVPEDSRADIDALLAVVRMSRSEPALRAAWLVLQERAEPTLADVLSGRLGLPPDTPEVRLAAATMNAALRLVTDDFAWATANGVTADEVTRHRKRLADTLRAYTSRML</sequence>
<reference evidence="7 8" key="1">
    <citation type="submission" date="2019-03" db="EMBL/GenBank/DDBJ databases">
        <title>Draft genome sequences of novel Actinobacteria.</title>
        <authorList>
            <person name="Sahin N."/>
            <person name="Ay H."/>
            <person name="Saygin H."/>
        </authorList>
    </citation>
    <scope>NUCLEOTIDE SEQUENCE [LARGE SCALE GENOMIC DNA]</scope>
    <source>
        <strain evidence="7 8">6K102</strain>
    </source>
</reference>
<evidence type="ECO:0000256" key="4">
    <source>
        <dbReference type="PROSITE-ProRule" id="PRU00335"/>
    </source>
</evidence>
<dbReference type="GO" id="GO:0003700">
    <property type="term" value="F:DNA-binding transcription factor activity"/>
    <property type="evidence" value="ECO:0007669"/>
    <property type="project" value="TreeGrafter"/>
</dbReference>
<dbReference type="Pfam" id="PF00440">
    <property type="entry name" value="TetR_N"/>
    <property type="match status" value="1"/>
</dbReference>
<gene>
    <name evidence="7" type="ORF">E1295_11040</name>
</gene>
<dbReference type="PANTHER" id="PTHR30055:SF238">
    <property type="entry name" value="MYCOFACTOCIN BIOSYNTHESIS TRANSCRIPTIONAL REGULATOR MFTR-RELATED"/>
    <property type="match status" value="1"/>
</dbReference>
<dbReference type="Proteomes" id="UP000295136">
    <property type="component" value="Unassembled WGS sequence"/>
</dbReference>
<name>A0A4R5FSJ4_9ACTN</name>
<dbReference type="InterPro" id="IPR009057">
    <property type="entry name" value="Homeodomain-like_sf"/>
</dbReference>
<evidence type="ECO:0000313" key="7">
    <source>
        <dbReference type="EMBL" id="TDE56291.1"/>
    </source>
</evidence>
<feature type="DNA-binding region" description="H-T-H motif" evidence="4">
    <location>
        <begin position="46"/>
        <end position="65"/>
    </location>
</feature>
<dbReference type="InterPro" id="IPR050109">
    <property type="entry name" value="HTH-type_TetR-like_transc_reg"/>
</dbReference>
<evidence type="ECO:0000256" key="3">
    <source>
        <dbReference type="ARBA" id="ARBA00023163"/>
    </source>
</evidence>
<feature type="region of interest" description="Disordered" evidence="5">
    <location>
        <begin position="1"/>
        <end position="23"/>
    </location>
</feature>
<dbReference type="PROSITE" id="PS50977">
    <property type="entry name" value="HTH_TETR_2"/>
    <property type="match status" value="1"/>
</dbReference>
<accession>A0A4R5FSJ4</accession>
<dbReference type="PRINTS" id="PR00455">
    <property type="entry name" value="HTHTETR"/>
</dbReference>
<keyword evidence="3" id="KW-0804">Transcription</keyword>
<keyword evidence="1" id="KW-0805">Transcription regulation</keyword>
<evidence type="ECO:0000256" key="2">
    <source>
        <dbReference type="ARBA" id="ARBA00023125"/>
    </source>
</evidence>
<organism evidence="7 8">
    <name type="scientific">Nonomuraea mesophila</name>
    <dbReference type="NCBI Taxonomy" id="2530382"/>
    <lineage>
        <taxon>Bacteria</taxon>
        <taxon>Bacillati</taxon>
        <taxon>Actinomycetota</taxon>
        <taxon>Actinomycetes</taxon>
        <taxon>Streptosporangiales</taxon>
        <taxon>Streptosporangiaceae</taxon>
        <taxon>Nonomuraea</taxon>
    </lineage>
</organism>
<feature type="domain" description="HTH tetR-type" evidence="6">
    <location>
        <begin position="23"/>
        <end position="83"/>
    </location>
</feature>
<dbReference type="AlphaFoldDB" id="A0A4R5FSJ4"/>
<keyword evidence="8" id="KW-1185">Reference proteome</keyword>
<evidence type="ECO:0000256" key="1">
    <source>
        <dbReference type="ARBA" id="ARBA00023015"/>
    </source>
</evidence>
<dbReference type="SUPFAM" id="SSF46689">
    <property type="entry name" value="Homeodomain-like"/>
    <property type="match status" value="1"/>
</dbReference>
<dbReference type="EMBL" id="SMLD01000021">
    <property type="protein sequence ID" value="TDE56291.1"/>
    <property type="molecule type" value="Genomic_DNA"/>
</dbReference>
<dbReference type="PANTHER" id="PTHR30055">
    <property type="entry name" value="HTH-TYPE TRANSCRIPTIONAL REGULATOR RUTR"/>
    <property type="match status" value="1"/>
</dbReference>
<protein>
    <submittedName>
        <fullName evidence="7">TetR family transcriptional regulator</fullName>
    </submittedName>
</protein>
<evidence type="ECO:0000256" key="5">
    <source>
        <dbReference type="SAM" id="MobiDB-lite"/>
    </source>
</evidence>
<dbReference type="InterPro" id="IPR001647">
    <property type="entry name" value="HTH_TetR"/>
</dbReference>
<dbReference type="Gene3D" id="1.10.357.10">
    <property type="entry name" value="Tetracycline Repressor, domain 2"/>
    <property type="match status" value="1"/>
</dbReference>
<dbReference type="RefSeq" id="WP_132630153.1">
    <property type="nucleotide sequence ID" value="NZ_SMLD01000021.1"/>
</dbReference>
<proteinExistence type="predicted"/>